<evidence type="ECO:0000313" key="2">
    <source>
        <dbReference type="Proteomes" id="UP000232688"/>
    </source>
</evidence>
<protein>
    <submittedName>
        <fullName evidence="1">Uncharacterized protein</fullName>
    </submittedName>
</protein>
<gene>
    <name evidence="1" type="ORF">RhiirA1_461946</name>
</gene>
<reference evidence="1 2" key="1">
    <citation type="submission" date="2017-10" db="EMBL/GenBank/DDBJ databases">
        <title>Extensive intraspecific genome diversity in a model arbuscular mycorrhizal fungus.</title>
        <authorList>
            <person name="Chen E.C.H."/>
            <person name="Morin E."/>
            <person name="Baudet D."/>
            <person name="Noel J."/>
            <person name="Ndikumana S."/>
            <person name="Charron P."/>
            <person name="St-Onge C."/>
            <person name="Giorgi J."/>
            <person name="Grigoriev I.V."/>
            <person name="Roux C."/>
            <person name="Martin F.M."/>
            <person name="Corradi N."/>
        </authorList>
    </citation>
    <scope>NUCLEOTIDE SEQUENCE [LARGE SCALE GENOMIC DNA]</scope>
    <source>
        <strain evidence="1 2">A1</strain>
    </source>
</reference>
<accession>A0A2N0RNB0</accession>
<dbReference type="VEuPathDB" id="FungiDB:RhiirA1_461946"/>
<dbReference type="Proteomes" id="UP000232688">
    <property type="component" value="Unassembled WGS sequence"/>
</dbReference>
<comment type="caution">
    <text evidence="1">The sequence shown here is derived from an EMBL/GenBank/DDBJ whole genome shotgun (WGS) entry which is preliminary data.</text>
</comment>
<sequence>MGDVPSNSMLKHLKEECSNISEELPELSEYDNDENATHHNMQKTMDKSIPSNEMAAIHQQILRALLSEMFLFQNGSAVSTEILDQVHKEVDREIQTFAKADFIRYRDMAKAQCLMREDLEIESEQATLGQVAASWVWLRGIIEKLPSSESGFKTLMANKIDNR</sequence>
<dbReference type="AlphaFoldDB" id="A0A2N0RNB0"/>
<dbReference type="EMBL" id="LLXH01000604">
    <property type="protein sequence ID" value="PKC64788.1"/>
    <property type="molecule type" value="Genomic_DNA"/>
</dbReference>
<proteinExistence type="predicted"/>
<name>A0A2N0RNB0_9GLOM</name>
<organism evidence="1 2">
    <name type="scientific">Rhizophagus irregularis</name>
    <dbReference type="NCBI Taxonomy" id="588596"/>
    <lineage>
        <taxon>Eukaryota</taxon>
        <taxon>Fungi</taxon>
        <taxon>Fungi incertae sedis</taxon>
        <taxon>Mucoromycota</taxon>
        <taxon>Glomeromycotina</taxon>
        <taxon>Glomeromycetes</taxon>
        <taxon>Glomerales</taxon>
        <taxon>Glomeraceae</taxon>
        <taxon>Rhizophagus</taxon>
    </lineage>
</organism>
<reference evidence="1 2" key="2">
    <citation type="submission" date="2017-10" db="EMBL/GenBank/DDBJ databases">
        <title>Genome analyses suggest a sexual origin of heterokaryosis in a supposedly ancient asexual fungus.</title>
        <authorList>
            <person name="Corradi N."/>
            <person name="Sedzielewska K."/>
            <person name="Noel J."/>
            <person name="Charron P."/>
            <person name="Farinelli L."/>
            <person name="Marton T."/>
            <person name="Kruger M."/>
            <person name="Pelin A."/>
            <person name="Brachmann A."/>
            <person name="Corradi N."/>
        </authorList>
    </citation>
    <scope>NUCLEOTIDE SEQUENCE [LARGE SCALE GENOMIC DNA]</scope>
    <source>
        <strain evidence="1 2">A1</strain>
    </source>
</reference>
<evidence type="ECO:0000313" key="1">
    <source>
        <dbReference type="EMBL" id="PKC64788.1"/>
    </source>
</evidence>